<gene>
    <name evidence="2" type="ORF">GCM10022256_22330</name>
</gene>
<proteinExistence type="predicted"/>
<reference evidence="3" key="1">
    <citation type="journal article" date="2019" name="Int. J. Syst. Evol. Microbiol.">
        <title>The Global Catalogue of Microorganisms (GCM) 10K type strain sequencing project: providing services to taxonomists for standard genome sequencing and annotation.</title>
        <authorList>
            <consortium name="The Broad Institute Genomics Platform"/>
            <consortium name="The Broad Institute Genome Sequencing Center for Infectious Disease"/>
            <person name="Wu L."/>
            <person name="Ma J."/>
        </authorList>
    </citation>
    <scope>NUCLEOTIDE SEQUENCE [LARGE SCALE GENOMIC DNA]</scope>
    <source>
        <strain evidence="3">JCM 17442</strain>
    </source>
</reference>
<comment type="caution">
    <text evidence="2">The sequence shown here is derived from an EMBL/GenBank/DDBJ whole genome shotgun (WGS) entry which is preliminary data.</text>
</comment>
<feature type="compositionally biased region" description="Polar residues" evidence="1">
    <location>
        <begin position="64"/>
        <end position="74"/>
    </location>
</feature>
<organism evidence="2 3">
    <name type="scientific">Frondihabitans peucedani</name>
    <dbReference type="NCBI Taxonomy" id="598626"/>
    <lineage>
        <taxon>Bacteria</taxon>
        <taxon>Bacillati</taxon>
        <taxon>Actinomycetota</taxon>
        <taxon>Actinomycetes</taxon>
        <taxon>Micrococcales</taxon>
        <taxon>Microbacteriaceae</taxon>
        <taxon>Frondihabitans</taxon>
    </lineage>
</organism>
<protein>
    <submittedName>
        <fullName evidence="2">Uncharacterized protein</fullName>
    </submittedName>
</protein>
<dbReference type="EMBL" id="BAABAU010000002">
    <property type="protein sequence ID" value="GAA4266621.1"/>
    <property type="molecule type" value="Genomic_DNA"/>
</dbReference>
<evidence type="ECO:0000313" key="2">
    <source>
        <dbReference type="EMBL" id="GAA4266621.1"/>
    </source>
</evidence>
<keyword evidence="3" id="KW-1185">Reference proteome</keyword>
<evidence type="ECO:0000313" key="3">
    <source>
        <dbReference type="Proteomes" id="UP001501594"/>
    </source>
</evidence>
<name>A0ABP8E399_9MICO</name>
<feature type="region of interest" description="Disordered" evidence="1">
    <location>
        <begin position="53"/>
        <end position="74"/>
    </location>
</feature>
<dbReference type="Proteomes" id="UP001501594">
    <property type="component" value="Unassembled WGS sequence"/>
</dbReference>
<accession>A0ABP8E399</accession>
<sequence>MELTHAHLATWGVKDEFIIRKRDQLRMASGAIRSARNQALRELRHSMQAALARKTTWSHPPITPTGSSLAPAQT</sequence>
<evidence type="ECO:0000256" key="1">
    <source>
        <dbReference type="SAM" id="MobiDB-lite"/>
    </source>
</evidence>